<comment type="caution">
    <text evidence="2">The sequence shown here is derived from an EMBL/GenBank/DDBJ whole genome shotgun (WGS) entry which is preliminary data.</text>
</comment>
<dbReference type="AlphaFoldDB" id="A0A812LG13"/>
<evidence type="ECO:0000313" key="3">
    <source>
        <dbReference type="Proteomes" id="UP000649617"/>
    </source>
</evidence>
<dbReference type="OrthoDB" id="443656at2759"/>
<feature type="compositionally biased region" description="Polar residues" evidence="1">
    <location>
        <begin position="379"/>
        <end position="389"/>
    </location>
</feature>
<sequence length="759" mass="80454">MDSASWQAVLGAQAVVVNGVASRPVLDATTGPVESDVRSAHGTDTVTQQAPTPANTLQSSTQQAYAAAASAAGAFSPLVDHVHQRMTVGEVTFSPPEELQRYDGERRRIFVKDKGNLGGSQGNEIRLELKKGKARDPLLSPGQWVAALVVDRTRKERVPRLSELSENSAIDMGDWLHGLQNHMGDLSNGSGLWWKADPKWSRVDKRAASMLLLSAPSSLREELASRLSGTLAILARVVVLYRPGSVVERQQVLASLESPPQAVNAADAAASLRRWSRWMSRATDLGIQKPDPSVLLRGLDSMCKKPLQEQPEISFRISMLRYNLEVDVRPTEKGVKDLHQALVSEFEQVAYRGSTASSSQVPFAKAVTTNLGPPPAKASSDTGSPTQQAKARGKGSTPCKYYLSDQGCSKGKAWTWSHNFTRKEKQGRCWECGSPQHQQSACPVRSEGRPAGKAKAALKAAPPPAASSTGSGGQTATSTPSAQPMASSPAIALQAATTSQVGRGSASGSPEASDVQVKQLLQEANATLKEMKQLKMLSLSSTTVENMAVGCHSAYAFPCGAGWTSTCAFPSGAAWTSACAFPSRAAWTSCCCMVAILKMEGQVTGLLGSGASHPCRVALQEELETAKRVRVQLADGGEVVLAQNRGGTLLAAAPKEGDSATPIVPLGALVQDLGCDVSWTRKRGLEIRHPEHGVIKPKVVGPCPVVGEACALDLIKELYGKGNLDMGSRKGVVAALGLFPHLRTESFSATSLICARFSV</sequence>
<feature type="region of interest" description="Disordered" evidence="1">
    <location>
        <begin position="431"/>
        <end position="515"/>
    </location>
</feature>
<accession>A0A812LG13</accession>
<feature type="compositionally biased region" description="Polar residues" evidence="1">
    <location>
        <begin position="495"/>
        <end position="510"/>
    </location>
</feature>
<feature type="compositionally biased region" description="Polar residues" evidence="1">
    <location>
        <begin position="42"/>
        <end position="54"/>
    </location>
</feature>
<feature type="region of interest" description="Disordered" evidence="1">
    <location>
        <begin position="366"/>
        <end position="397"/>
    </location>
</feature>
<evidence type="ECO:0000313" key="2">
    <source>
        <dbReference type="EMBL" id="CAE7241091.1"/>
    </source>
</evidence>
<feature type="compositionally biased region" description="Low complexity" evidence="1">
    <location>
        <begin position="451"/>
        <end position="482"/>
    </location>
</feature>
<feature type="region of interest" description="Disordered" evidence="1">
    <location>
        <begin position="29"/>
        <end position="54"/>
    </location>
</feature>
<dbReference type="EMBL" id="CAJNIZ010005348">
    <property type="protein sequence ID" value="CAE7241091.1"/>
    <property type="molecule type" value="Genomic_DNA"/>
</dbReference>
<proteinExistence type="predicted"/>
<gene>
    <name evidence="2" type="primary">TY2B-DR3</name>
    <name evidence="2" type="ORF">SPIL2461_LOCUS4158</name>
</gene>
<dbReference type="Proteomes" id="UP000649617">
    <property type="component" value="Unassembled WGS sequence"/>
</dbReference>
<protein>
    <submittedName>
        <fullName evidence="2">TY2B-DR3 protein</fullName>
    </submittedName>
</protein>
<reference evidence="2" key="1">
    <citation type="submission" date="2021-02" db="EMBL/GenBank/DDBJ databases">
        <authorList>
            <person name="Dougan E. K."/>
            <person name="Rhodes N."/>
            <person name="Thang M."/>
            <person name="Chan C."/>
        </authorList>
    </citation>
    <scope>NUCLEOTIDE SEQUENCE</scope>
</reference>
<organism evidence="2 3">
    <name type="scientific">Symbiodinium pilosum</name>
    <name type="common">Dinoflagellate</name>
    <dbReference type="NCBI Taxonomy" id="2952"/>
    <lineage>
        <taxon>Eukaryota</taxon>
        <taxon>Sar</taxon>
        <taxon>Alveolata</taxon>
        <taxon>Dinophyceae</taxon>
        <taxon>Suessiales</taxon>
        <taxon>Symbiodiniaceae</taxon>
        <taxon>Symbiodinium</taxon>
    </lineage>
</organism>
<evidence type="ECO:0000256" key="1">
    <source>
        <dbReference type="SAM" id="MobiDB-lite"/>
    </source>
</evidence>
<keyword evidence="3" id="KW-1185">Reference proteome</keyword>
<name>A0A812LG13_SYMPI</name>